<reference evidence="5 6" key="1">
    <citation type="submission" date="2020-04" db="EMBL/GenBank/DDBJ databases">
        <authorList>
            <person name="De Canck E."/>
        </authorList>
    </citation>
    <scope>NUCLEOTIDE SEQUENCE [LARGE SCALE GENOMIC DNA]</scope>
    <source>
        <strain evidence="5 6">LMG 29739</strain>
    </source>
</reference>
<sequence>MIFRPGEPGFRFHDTVFVYMHLDENPMPGQLPPDDDCFAIRQAARYVSQLYDRHLGKAGLKITQYSIMNRIRRKPGITMKELADGMVMERTTLVRAIQPLQRDGLVRGDVSEMDHRALKMHLTPAGLARLETASDHWYAAQDEFEQRFGKERAEALRQELFALTKKRN</sequence>
<dbReference type="GO" id="GO:0003677">
    <property type="term" value="F:DNA binding"/>
    <property type="evidence" value="ECO:0007669"/>
    <property type="project" value="UniProtKB-KW"/>
</dbReference>
<organism evidence="5 6">
    <name type="scientific">Paraburkholderia solisilvae</name>
    <dbReference type="NCBI Taxonomy" id="624376"/>
    <lineage>
        <taxon>Bacteria</taxon>
        <taxon>Pseudomonadati</taxon>
        <taxon>Pseudomonadota</taxon>
        <taxon>Betaproteobacteria</taxon>
        <taxon>Burkholderiales</taxon>
        <taxon>Burkholderiaceae</taxon>
        <taxon>Paraburkholderia</taxon>
    </lineage>
</organism>
<evidence type="ECO:0000256" key="1">
    <source>
        <dbReference type="ARBA" id="ARBA00023015"/>
    </source>
</evidence>
<dbReference type="InterPro" id="IPR000835">
    <property type="entry name" value="HTH_MarR-typ"/>
</dbReference>
<keyword evidence="2" id="KW-0238">DNA-binding</keyword>
<evidence type="ECO:0000313" key="5">
    <source>
        <dbReference type="EMBL" id="CAB3752181.1"/>
    </source>
</evidence>
<dbReference type="PANTHER" id="PTHR42756">
    <property type="entry name" value="TRANSCRIPTIONAL REGULATOR, MARR"/>
    <property type="match status" value="1"/>
</dbReference>
<evidence type="ECO:0000313" key="6">
    <source>
        <dbReference type="Proteomes" id="UP000494329"/>
    </source>
</evidence>
<dbReference type="PANTHER" id="PTHR42756:SF1">
    <property type="entry name" value="TRANSCRIPTIONAL REPRESSOR OF EMRAB OPERON"/>
    <property type="match status" value="1"/>
</dbReference>
<feature type="domain" description="HTH marR-type" evidence="4">
    <location>
        <begin position="33"/>
        <end position="165"/>
    </location>
</feature>
<dbReference type="SMART" id="SM00347">
    <property type="entry name" value="HTH_MARR"/>
    <property type="match status" value="1"/>
</dbReference>
<dbReference type="InterPro" id="IPR036388">
    <property type="entry name" value="WH-like_DNA-bd_sf"/>
</dbReference>
<evidence type="ECO:0000256" key="2">
    <source>
        <dbReference type="ARBA" id="ARBA00023125"/>
    </source>
</evidence>
<keyword evidence="6" id="KW-1185">Reference proteome</keyword>
<dbReference type="EMBL" id="CADIKF010000008">
    <property type="protein sequence ID" value="CAB3752181.1"/>
    <property type="molecule type" value="Genomic_DNA"/>
</dbReference>
<gene>
    <name evidence="5" type="ORF">LMG29739_01441</name>
</gene>
<dbReference type="Gene3D" id="1.10.10.10">
    <property type="entry name" value="Winged helix-like DNA-binding domain superfamily/Winged helix DNA-binding domain"/>
    <property type="match status" value="1"/>
</dbReference>
<evidence type="ECO:0000259" key="4">
    <source>
        <dbReference type="PROSITE" id="PS50995"/>
    </source>
</evidence>
<dbReference type="Proteomes" id="UP000494329">
    <property type="component" value="Unassembled WGS sequence"/>
</dbReference>
<dbReference type="InterPro" id="IPR036390">
    <property type="entry name" value="WH_DNA-bd_sf"/>
</dbReference>
<name>A0A6J5DG20_9BURK</name>
<dbReference type="GO" id="GO:0003700">
    <property type="term" value="F:DNA-binding transcription factor activity"/>
    <property type="evidence" value="ECO:0007669"/>
    <property type="project" value="InterPro"/>
</dbReference>
<dbReference type="Pfam" id="PF12802">
    <property type="entry name" value="MarR_2"/>
    <property type="match status" value="1"/>
</dbReference>
<evidence type="ECO:0000256" key="3">
    <source>
        <dbReference type="ARBA" id="ARBA00023163"/>
    </source>
</evidence>
<proteinExistence type="predicted"/>
<keyword evidence="3" id="KW-0804">Transcription</keyword>
<protein>
    <recommendedName>
        <fullName evidence="4">HTH marR-type domain-containing protein</fullName>
    </recommendedName>
</protein>
<dbReference type="PROSITE" id="PS50995">
    <property type="entry name" value="HTH_MARR_2"/>
    <property type="match status" value="1"/>
</dbReference>
<dbReference type="SUPFAM" id="SSF46785">
    <property type="entry name" value="Winged helix' DNA-binding domain"/>
    <property type="match status" value="1"/>
</dbReference>
<keyword evidence="1" id="KW-0805">Transcription regulation</keyword>
<dbReference type="AlphaFoldDB" id="A0A6J5DG20"/>
<accession>A0A6J5DG20</accession>